<dbReference type="Gene3D" id="3.30.830.10">
    <property type="entry name" value="Metalloenzyme, LuxS/M16 peptidase-like"/>
    <property type="match status" value="2"/>
</dbReference>
<evidence type="ECO:0000313" key="2">
    <source>
        <dbReference type="EMBL" id="UQS81709.1"/>
    </source>
</evidence>
<evidence type="ECO:0000259" key="1">
    <source>
        <dbReference type="Pfam" id="PF05193"/>
    </source>
</evidence>
<dbReference type="RefSeq" id="WP_249513977.1">
    <property type="nucleotide sequence ID" value="NZ_CP093366.1"/>
</dbReference>
<dbReference type="EMBL" id="CP093366">
    <property type="protein sequence ID" value="UQS81709.1"/>
    <property type="molecule type" value="Genomic_DNA"/>
</dbReference>
<keyword evidence="3" id="KW-1185">Reference proteome</keyword>
<gene>
    <name evidence="2" type="ORF">MOO45_05765</name>
</gene>
<dbReference type="SUPFAM" id="SSF63411">
    <property type="entry name" value="LuxS/MPP-like metallohydrolase"/>
    <property type="match status" value="2"/>
</dbReference>
<accession>A0ABY4P7N9</accession>
<dbReference type="InterPro" id="IPR007863">
    <property type="entry name" value="Peptidase_M16_C"/>
</dbReference>
<dbReference type="Pfam" id="PF05193">
    <property type="entry name" value="Peptidase_M16_C"/>
    <property type="match status" value="1"/>
</dbReference>
<protein>
    <submittedName>
        <fullName evidence="2">Insulinase family protein</fullName>
    </submittedName>
</protein>
<organism evidence="2 3">
    <name type="scientific">Bombilactobacillus folatiphilus</name>
    <dbReference type="NCBI Taxonomy" id="2923362"/>
    <lineage>
        <taxon>Bacteria</taxon>
        <taxon>Bacillati</taxon>
        <taxon>Bacillota</taxon>
        <taxon>Bacilli</taxon>
        <taxon>Lactobacillales</taxon>
        <taxon>Lactobacillaceae</taxon>
        <taxon>Bombilactobacillus</taxon>
    </lineage>
</organism>
<name>A0ABY4P7N9_9LACO</name>
<reference evidence="2" key="1">
    <citation type="journal article" date="2022" name="Int. J. Syst. Evol. Microbiol.">
        <title>Apilactobacillus apisilvae sp. nov., Nicolia spurrieriana gen. nov. sp. nov., Bombilactobacillus folatiphilus sp. nov. and Bombilactobacillus thymidiniphilus sp. nov., four new lactic acid bacterial isolates from stingless bees Tetragonula carbonaria and Austroplebeia australis.</title>
        <authorList>
            <person name="Oliphant S.A."/>
            <person name="Watson-Haigh N.S."/>
            <person name="Sumby K.M."/>
            <person name="Gardner J."/>
            <person name="Groom S."/>
            <person name="Jiranek V."/>
        </authorList>
    </citation>
    <scope>NUCLEOTIDE SEQUENCE</scope>
    <source>
        <strain evidence="2">SG4_D2</strain>
    </source>
</reference>
<evidence type="ECO:0000313" key="3">
    <source>
        <dbReference type="Proteomes" id="UP000831495"/>
    </source>
</evidence>
<sequence length="421" mass="47706">MIKPQVLHPKQGVEIWWLPTNQFSVLRLEFNFVTPQRYQNTTQRRLLANLLQRSSAVYPTQAQLARKLSILYGTEINGKTTIFQNLNLLSLSLTTPDNDMTKAFVDSALAVLFQLIQQPNLNADGSLFDSKALALERTNLRNLYHSLQDNYALRASLQLQQLLAQARPELKVPAFGNEQQLDLIQNHQLVEQYQQLLQQDQLIITVVGDYQAKIVPMLAEQLTFLKPAQQSIVLEDLTLPARAQILSAQNVENIQQSQLVLAYQLTAQHSKNVWRILNMMLGGDDQSLLFQEVREKNGMAYSIYSNLNFTQGILKIQAGVDEAKLSVVKDLVAQQLEQLQTKDLVHLFSHAQLVLINQRLIDSDSVDQQADRLLLKALKPQAVLDDDQFILAIQQVTFPQVQQAAADLKFYAQYQLIGAKP</sequence>
<dbReference type="Proteomes" id="UP000831495">
    <property type="component" value="Chromosome"/>
</dbReference>
<feature type="domain" description="Peptidase M16 C-terminal" evidence="1">
    <location>
        <begin position="188"/>
        <end position="342"/>
    </location>
</feature>
<proteinExistence type="predicted"/>
<dbReference type="InterPro" id="IPR011249">
    <property type="entry name" value="Metalloenz_LuxS/M16"/>
</dbReference>